<evidence type="ECO:0000313" key="1">
    <source>
        <dbReference type="EMBL" id="KKR43007.1"/>
    </source>
</evidence>
<dbReference type="EMBL" id="LBYC01000010">
    <property type="protein sequence ID" value="KKR43007.1"/>
    <property type="molecule type" value="Genomic_DNA"/>
</dbReference>
<dbReference type="Proteomes" id="UP000034301">
    <property type="component" value="Unassembled WGS sequence"/>
</dbReference>
<sequence>MKKGVKKITEKYVTEKTFESNMTNIAKSFARVEESLKNQNLITEMILKEIRQIHEDNKYFRSSISNLNIDGLSYDRKIEDLKNRVERLETKIK</sequence>
<evidence type="ECO:0000313" key="2">
    <source>
        <dbReference type="Proteomes" id="UP000034301"/>
    </source>
</evidence>
<comment type="caution">
    <text evidence="1">The sequence shown here is derived from an EMBL/GenBank/DDBJ whole genome shotgun (WGS) entry which is preliminary data.</text>
</comment>
<reference evidence="1 2" key="1">
    <citation type="journal article" date="2015" name="Nature">
        <title>rRNA introns, odd ribosomes, and small enigmatic genomes across a large radiation of phyla.</title>
        <authorList>
            <person name="Brown C.T."/>
            <person name="Hug L.A."/>
            <person name="Thomas B.C."/>
            <person name="Sharon I."/>
            <person name="Castelle C.J."/>
            <person name="Singh A."/>
            <person name="Wilkins M.J."/>
            <person name="Williams K.H."/>
            <person name="Banfield J.F."/>
        </authorList>
    </citation>
    <scope>NUCLEOTIDE SEQUENCE [LARGE SCALE GENOMIC DNA]</scope>
</reference>
<protein>
    <submittedName>
        <fullName evidence="1">Uncharacterized protein</fullName>
    </submittedName>
</protein>
<proteinExistence type="predicted"/>
<organism evidence="1 2">
    <name type="scientific">Candidatus Nomurabacteria bacterium GW2011_GWF2_40_12</name>
    <dbReference type="NCBI Taxonomy" id="1618776"/>
    <lineage>
        <taxon>Bacteria</taxon>
        <taxon>Candidatus Nomuraibacteriota</taxon>
    </lineage>
</organism>
<dbReference type="AlphaFoldDB" id="A0A0G0TYF2"/>
<accession>A0A0G0TYF2</accession>
<name>A0A0G0TYF2_9BACT</name>
<gene>
    <name evidence="1" type="ORF">UT78_C0010G0015</name>
</gene>